<evidence type="ECO:0000256" key="1">
    <source>
        <dbReference type="ARBA" id="ARBA00006914"/>
    </source>
</evidence>
<keyword evidence="6" id="KW-1185">Reference proteome</keyword>
<dbReference type="RefSeq" id="WP_068147284.1">
    <property type="nucleotide sequence ID" value="NZ_JBHSCR010000034.1"/>
</dbReference>
<dbReference type="Proteomes" id="UP001595776">
    <property type="component" value="Unassembled WGS sequence"/>
</dbReference>
<reference evidence="6" key="1">
    <citation type="journal article" date="2019" name="Int. J. Syst. Evol. Microbiol.">
        <title>The Global Catalogue of Microorganisms (GCM) 10K type strain sequencing project: providing services to taxonomists for standard genome sequencing and annotation.</title>
        <authorList>
            <consortium name="The Broad Institute Genomics Platform"/>
            <consortium name="The Broad Institute Genome Sequencing Center for Infectious Disease"/>
            <person name="Wu L."/>
            <person name="Ma J."/>
        </authorList>
    </citation>
    <scope>NUCLEOTIDE SEQUENCE [LARGE SCALE GENOMIC DNA]</scope>
    <source>
        <strain evidence="6">CGMCC 1.15304</strain>
    </source>
</reference>
<accession>A0ABV8UED6</accession>
<dbReference type="InterPro" id="IPR050221">
    <property type="entry name" value="26S_Proteasome_ATPase"/>
</dbReference>
<name>A0ABV8UED6_9PROT</name>
<keyword evidence="2" id="KW-0547">Nucleotide-binding</keyword>
<dbReference type="CDD" id="cd19481">
    <property type="entry name" value="RecA-like_protease"/>
    <property type="match status" value="1"/>
</dbReference>
<dbReference type="Gene3D" id="3.40.50.300">
    <property type="entry name" value="P-loop containing nucleotide triphosphate hydrolases"/>
    <property type="match status" value="1"/>
</dbReference>
<evidence type="ECO:0000259" key="4">
    <source>
        <dbReference type="PROSITE" id="PS50943"/>
    </source>
</evidence>
<comment type="similarity">
    <text evidence="1">Belongs to the AAA ATPase family.</text>
</comment>
<evidence type="ECO:0000256" key="3">
    <source>
        <dbReference type="ARBA" id="ARBA00022840"/>
    </source>
</evidence>
<dbReference type="InterPro" id="IPR003593">
    <property type="entry name" value="AAA+_ATPase"/>
</dbReference>
<dbReference type="InterPro" id="IPR001387">
    <property type="entry name" value="Cro/C1-type_HTH"/>
</dbReference>
<dbReference type="PANTHER" id="PTHR23073">
    <property type="entry name" value="26S PROTEASOME REGULATORY SUBUNIT"/>
    <property type="match status" value="1"/>
</dbReference>
<gene>
    <name evidence="5" type="ORF">ACFO5Q_17285</name>
</gene>
<dbReference type="PROSITE" id="PS50943">
    <property type="entry name" value="HTH_CROC1"/>
    <property type="match status" value="1"/>
</dbReference>
<evidence type="ECO:0000313" key="6">
    <source>
        <dbReference type="Proteomes" id="UP001595776"/>
    </source>
</evidence>
<dbReference type="Pfam" id="PF00004">
    <property type="entry name" value="AAA"/>
    <property type="match status" value="1"/>
</dbReference>
<dbReference type="InterPro" id="IPR003959">
    <property type="entry name" value="ATPase_AAA_core"/>
</dbReference>
<feature type="domain" description="HTH cro/C1-type" evidence="4">
    <location>
        <begin position="353"/>
        <end position="375"/>
    </location>
</feature>
<dbReference type="SUPFAM" id="SSF52540">
    <property type="entry name" value="P-loop containing nucleoside triphosphate hydrolases"/>
    <property type="match status" value="1"/>
</dbReference>
<sequence length="383" mass="42431">MFGSAYAEENNVTAPSLADEILLAALEGDTVKLRKAASEIAKLYEGTQKSKIAVQIHDLLNRSPIELRPLRDPQKLPVDLKSRFPLLQKEDWPSDPLILPDSLAGELEIVLQEIGYASQLAKEGLGARNAILLHGMPGTGKSLIAGHIAMRLGRPLLTIRLDTIISSLLGDTAKNIRSLFEYALAGGAVLFLDEIDAVAKKRDDNKELGELKRVVNALLQGLDLLDHEAVVIAATNHPHMLDPAIWRRFPYQYEIAAPDSEMRQELWKHYLFQDIDHDHVAAIAKISDGLTGSDIREISIAARRRAIVTQSEIQIMGIVRSILDSSPSEICRPNFQALSGDIAAKYYWILYDKHKLTQLQIAKLAGVSKQSVSKLLKSYKNTK</sequence>
<dbReference type="EMBL" id="JBHSCR010000034">
    <property type="protein sequence ID" value="MFC4349607.1"/>
    <property type="molecule type" value="Genomic_DNA"/>
</dbReference>
<protein>
    <submittedName>
        <fullName evidence="5">AAA family ATPase</fullName>
    </submittedName>
</protein>
<comment type="caution">
    <text evidence="5">The sequence shown here is derived from an EMBL/GenBank/DDBJ whole genome shotgun (WGS) entry which is preliminary data.</text>
</comment>
<organism evidence="5 6">
    <name type="scientific">Kordiimonas lipolytica</name>
    <dbReference type="NCBI Taxonomy" id="1662421"/>
    <lineage>
        <taxon>Bacteria</taxon>
        <taxon>Pseudomonadati</taxon>
        <taxon>Pseudomonadota</taxon>
        <taxon>Alphaproteobacteria</taxon>
        <taxon>Kordiimonadales</taxon>
        <taxon>Kordiimonadaceae</taxon>
        <taxon>Kordiimonas</taxon>
    </lineage>
</organism>
<dbReference type="Gene3D" id="1.10.10.60">
    <property type="entry name" value="Homeodomain-like"/>
    <property type="match status" value="1"/>
</dbReference>
<evidence type="ECO:0000256" key="2">
    <source>
        <dbReference type="ARBA" id="ARBA00022741"/>
    </source>
</evidence>
<evidence type="ECO:0000313" key="5">
    <source>
        <dbReference type="EMBL" id="MFC4349607.1"/>
    </source>
</evidence>
<dbReference type="InterPro" id="IPR027417">
    <property type="entry name" value="P-loop_NTPase"/>
</dbReference>
<proteinExistence type="inferred from homology"/>
<dbReference type="SMART" id="SM00382">
    <property type="entry name" value="AAA"/>
    <property type="match status" value="1"/>
</dbReference>
<dbReference type="Gene3D" id="1.10.8.60">
    <property type="match status" value="1"/>
</dbReference>
<keyword evidence="3" id="KW-0067">ATP-binding</keyword>